<keyword evidence="2" id="KW-0378">Hydrolase</keyword>
<feature type="active site" description="Charge relay system" evidence="3">
    <location>
        <position position="127"/>
    </location>
</feature>
<dbReference type="GO" id="GO:0016787">
    <property type="term" value="F:hydrolase activity"/>
    <property type="evidence" value="ECO:0007669"/>
    <property type="project" value="UniProtKB-KW"/>
</dbReference>
<keyword evidence="6" id="KW-1185">Reference proteome</keyword>
<protein>
    <submittedName>
        <fullName evidence="5">Amidase signature enzyme</fullName>
    </submittedName>
</protein>
<sequence>MIFSFYLSPHQRACAWKQKQRQAKIDSLPASYFTHPSLTEQKIHALSLSQLVSQCKAGLVSPSQIMSTYAKKAIRAHRATNCLSDIMFREALATPSVANWGPGVDSDSTSESILRERPLMGVPVSVKETIDIVGYDSTIGYSRNIGKPAKESSAIVRLLKDAGALVHAKTSVPTGLLAIETTSDVFGCTTNPYNPAHSAGASTGGGAALLASGGSKIEVGTDLAGSVRIPAHFCGVWSLKGSAGRFPIWGNRAPMAGLEALPILAAPMAKSLDDLTEFWKRVVDMKPWQYDHTCVPLPWQPVNLQDEGRRLKWGVIWEDGTIPPTPACRRALSAVISALKKQGHEVVDFKPPSIMEGLKIGYQLLFSDGGEQTRVPLRRTESASPPTQHVLTLLKLPKFVKALLSRIVRSRFLSFFFRLGSPPDPLSADLYSILHKKTVLEERELVEQRDNYRADWHKRWIEEGIDFVLTVPHALPALENGGSERATLMSAGYTFIFSLLDYPAGVIPTTTVSSTLDTLPSNFYASSTYHQLNAIAKGAYLEYNANKMHGLPLGVQIVGRRMEEEKVLAGMKVVEQALRDSGVIFDPKLPADF</sequence>
<proteinExistence type="inferred from homology"/>
<evidence type="ECO:0000256" key="3">
    <source>
        <dbReference type="PIRSR" id="PIRSR001221-1"/>
    </source>
</evidence>
<evidence type="ECO:0000259" key="4">
    <source>
        <dbReference type="Pfam" id="PF01425"/>
    </source>
</evidence>
<dbReference type="OrthoDB" id="6428749at2759"/>
<dbReference type="AlphaFoldDB" id="A0A9P5X1Q8"/>
<name>A0A9P5X1Q8_9AGAR</name>
<dbReference type="InterPro" id="IPR023631">
    <property type="entry name" value="Amidase_dom"/>
</dbReference>
<comment type="similarity">
    <text evidence="1">Belongs to the amidase family.</text>
</comment>
<reference evidence="5" key="1">
    <citation type="submission" date="2020-11" db="EMBL/GenBank/DDBJ databases">
        <authorList>
            <consortium name="DOE Joint Genome Institute"/>
            <person name="Ahrendt S."/>
            <person name="Riley R."/>
            <person name="Andreopoulos W."/>
            <person name="Labutti K."/>
            <person name="Pangilinan J."/>
            <person name="Ruiz-Duenas F.J."/>
            <person name="Barrasa J.M."/>
            <person name="Sanchez-Garcia M."/>
            <person name="Camarero S."/>
            <person name="Miyauchi S."/>
            <person name="Serrano A."/>
            <person name="Linde D."/>
            <person name="Babiker R."/>
            <person name="Drula E."/>
            <person name="Ayuso-Fernandez I."/>
            <person name="Pacheco R."/>
            <person name="Padilla G."/>
            <person name="Ferreira P."/>
            <person name="Barriuso J."/>
            <person name="Kellner H."/>
            <person name="Castanera R."/>
            <person name="Alfaro M."/>
            <person name="Ramirez L."/>
            <person name="Pisabarro A.G."/>
            <person name="Kuo A."/>
            <person name="Tritt A."/>
            <person name="Lipzen A."/>
            <person name="He G."/>
            <person name="Yan M."/>
            <person name="Ng V."/>
            <person name="Cullen D."/>
            <person name="Martin F."/>
            <person name="Rosso M.-N."/>
            <person name="Henrissat B."/>
            <person name="Hibbett D."/>
            <person name="Martinez A.T."/>
            <person name="Grigoriev I.V."/>
        </authorList>
    </citation>
    <scope>NUCLEOTIDE SEQUENCE</scope>
    <source>
        <strain evidence="5">MF-IS2</strain>
    </source>
</reference>
<evidence type="ECO:0000256" key="2">
    <source>
        <dbReference type="ARBA" id="ARBA00022801"/>
    </source>
</evidence>
<dbReference type="PANTHER" id="PTHR46072">
    <property type="entry name" value="AMIDASE-RELATED-RELATED"/>
    <property type="match status" value="1"/>
</dbReference>
<feature type="active site" description="Acyl-ester intermediate" evidence="3">
    <location>
        <position position="226"/>
    </location>
</feature>
<accession>A0A9P5X1Q8</accession>
<dbReference type="PIRSF" id="PIRSF001221">
    <property type="entry name" value="Amidase_fungi"/>
    <property type="match status" value="1"/>
</dbReference>
<dbReference type="Gene3D" id="3.90.1300.10">
    <property type="entry name" value="Amidase signature (AS) domain"/>
    <property type="match status" value="1"/>
</dbReference>
<feature type="active site" description="Charge relay system" evidence="3">
    <location>
        <position position="202"/>
    </location>
</feature>
<dbReference type="Pfam" id="PF01425">
    <property type="entry name" value="Amidase"/>
    <property type="match status" value="1"/>
</dbReference>
<organism evidence="5 6">
    <name type="scientific">Macrolepiota fuliginosa MF-IS2</name>
    <dbReference type="NCBI Taxonomy" id="1400762"/>
    <lineage>
        <taxon>Eukaryota</taxon>
        <taxon>Fungi</taxon>
        <taxon>Dikarya</taxon>
        <taxon>Basidiomycota</taxon>
        <taxon>Agaricomycotina</taxon>
        <taxon>Agaricomycetes</taxon>
        <taxon>Agaricomycetidae</taxon>
        <taxon>Agaricales</taxon>
        <taxon>Agaricineae</taxon>
        <taxon>Agaricaceae</taxon>
        <taxon>Macrolepiota</taxon>
    </lineage>
</organism>
<evidence type="ECO:0000256" key="1">
    <source>
        <dbReference type="ARBA" id="ARBA00009199"/>
    </source>
</evidence>
<dbReference type="PANTHER" id="PTHR46072:SF10">
    <property type="entry name" value="ACETAMIDASE"/>
    <property type="match status" value="1"/>
</dbReference>
<dbReference type="InterPro" id="IPR036928">
    <property type="entry name" value="AS_sf"/>
</dbReference>
<dbReference type="SUPFAM" id="SSF75304">
    <property type="entry name" value="Amidase signature (AS) enzymes"/>
    <property type="match status" value="1"/>
</dbReference>
<evidence type="ECO:0000313" key="5">
    <source>
        <dbReference type="EMBL" id="KAF9442888.1"/>
    </source>
</evidence>
<dbReference type="EMBL" id="MU151551">
    <property type="protein sequence ID" value="KAF9442888.1"/>
    <property type="molecule type" value="Genomic_DNA"/>
</dbReference>
<evidence type="ECO:0000313" key="6">
    <source>
        <dbReference type="Proteomes" id="UP000807342"/>
    </source>
</evidence>
<feature type="domain" description="Amidase" evidence="4">
    <location>
        <begin position="65"/>
        <end position="568"/>
    </location>
</feature>
<gene>
    <name evidence="5" type="ORF">P691DRAFT_779166</name>
</gene>
<comment type="caution">
    <text evidence="5">The sequence shown here is derived from an EMBL/GenBank/DDBJ whole genome shotgun (WGS) entry which is preliminary data.</text>
</comment>
<dbReference type="Proteomes" id="UP000807342">
    <property type="component" value="Unassembled WGS sequence"/>
</dbReference>